<evidence type="ECO:0000313" key="3">
    <source>
        <dbReference type="EMBL" id="ACE75256.1"/>
    </source>
</evidence>
<dbReference type="AlphaFoldDB" id="B7S8N1"/>
<gene>
    <name evidence="3" type="ORF">GFP_L5_0040</name>
</gene>
<dbReference type="PRINTS" id="PR00700">
    <property type="entry name" value="PRTYPHPHTASE"/>
</dbReference>
<dbReference type="SMART" id="SM00404">
    <property type="entry name" value="PTPc_motif"/>
    <property type="match status" value="1"/>
</dbReference>
<dbReference type="GO" id="GO:0009653">
    <property type="term" value="P:anatomical structure morphogenesis"/>
    <property type="evidence" value="ECO:0007669"/>
    <property type="project" value="UniProtKB-ARBA"/>
</dbReference>
<dbReference type="InterPro" id="IPR050348">
    <property type="entry name" value="Protein-Tyr_Phosphatase"/>
</dbReference>
<dbReference type="SUPFAM" id="SSF52799">
    <property type="entry name" value="(Phosphotyrosine protein) phosphatases II"/>
    <property type="match status" value="1"/>
</dbReference>
<accession>B7S8N1</accession>
<organism evidence="3">
    <name type="scientific">Glyptapanteles flavicoxis</name>
    <dbReference type="NCBI Taxonomy" id="463051"/>
    <lineage>
        <taxon>Eukaryota</taxon>
        <taxon>Metazoa</taxon>
        <taxon>Ecdysozoa</taxon>
        <taxon>Arthropoda</taxon>
        <taxon>Hexapoda</taxon>
        <taxon>Insecta</taxon>
        <taxon>Pterygota</taxon>
        <taxon>Neoptera</taxon>
        <taxon>Endopterygota</taxon>
        <taxon>Hymenoptera</taxon>
        <taxon>Apocrita</taxon>
        <taxon>Ichneumonoidea</taxon>
        <taxon>Braconidae</taxon>
        <taxon>Microgastrinae</taxon>
        <taxon>Glyptapanteles</taxon>
    </lineage>
</organism>
<evidence type="ECO:0000259" key="2">
    <source>
        <dbReference type="PROSITE" id="PS50056"/>
    </source>
</evidence>
<dbReference type="GO" id="GO:0004725">
    <property type="term" value="F:protein tyrosine phosphatase activity"/>
    <property type="evidence" value="ECO:0007669"/>
    <property type="project" value="InterPro"/>
</dbReference>
<dbReference type="InterPro" id="IPR000387">
    <property type="entry name" value="Tyr_Pase_dom"/>
</dbReference>
<dbReference type="PANTHER" id="PTHR19134">
    <property type="entry name" value="RECEPTOR-TYPE TYROSINE-PROTEIN PHOSPHATASE"/>
    <property type="match status" value="1"/>
</dbReference>
<dbReference type="InterPro" id="IPR003595">
    <property type="entry name" value="Tyr_Pase_cat"/>
</dbReference>
<dbReference type="PROSITE" id="PS50056">
    <property type="entry name" value="TYR_PHOSPHATASE_2"/>
    <property type="match status" value="1"/>
</dbReference>
<dbReference type="Pfam" id="PF00102">
    <property type="entry name" value="Y_phosphatase"/>
    <property type="match status" value="1"/>
</dbReference>
<feature type="domain" description="Tyrosine specific protein phosphatases" evidence="2">
    <location>
        <begin position="211"/>
        <end position="282"/>
    </location>
</feature>
<dbReference type="EMBL" id="EF710649">
    <property type="protein sequence ID" value="ACE75256.1"/>
    <property type="molecule type" value="Genomic_DNA"/>
</dbReference>
<reference evidence="3" key="1">
    <citation type="submission" date="2007-06" db="EMBL/GenBank/DDBJ databases">
        <title>Bracovirus Evolution: Comparative Genomics of Multiple Viral and Proviral Genomes.</title>
        <authorList>
            <person name="Desjardins C.A."/>
            <person name="Gundersen-Rindal D.E."/>
            <person name="Hostetler J.B."/>
            <person name="Tallon L.J."/>
            <person name="Utterback T.R."/>
            <person name="Fuester R.W."/>
            <person name="Schatz M.C."/>
            <person name="Pedroni M.J."/>
            <person name="Fadrosh D.W."/>
            <person name="Haas B.J."/>
            <person name="Toms B.S."/>
            <person name="Chen D."/>
            <person name="Nene V."/>
        </authorList>
    </citation>
    <scope>NUCLEOTIDE SEQUENCE</scope>
</reference>
<dbReference type="PROSITE" id="PS50055">
    <property type="entry name" value="TYR_PHOSPHATASE_PTP"/>
    <property type="match status" value="1"/>
</dbReference>
<dbReference type="GO" id="GO:0048666">
    <property type="term" value="P:neuron development"/>
    <property type="evidence" value="ECO:0007669"/>
    <property type="project" value="UniProtKB-ARBA"/>
</dbReference>
<dbReference type="InterPro" id="IPR000242">
    <property type="entry name" value="PTP_cat"/>
</dbReference>
<feature type="domain" description="Tyrosine-protein phosphatase" evidence="1">
    <location>
        <begin position="48"/>
        <end position="291"/>
    </location>
</feature>
<dbReference type="InterPro" id="IPR029021">
    <property type="entry name" value="Prot-tyrosine_phosphatase-like"/>
</dbReference>
<evidence type="ECO:0000259" key="1">
    <source>
        <dbReference type="PROSITE" id="PS50055"/>
    </source>
</evidence>
<sequence length="320" mass="37438">MAAISTPFYRVRDYVHRARDPRYSEMIHQEHLMIINIPIVDTCINFLLPQNQDKNRYPDYPCWDMSRVVLRSNKGSDFINANYVAGFDMSAKFIATQEPMPSTFNDFWAMAWQENSRVIVMLNGTEQQQQVQNLKYFSPNQDLTIITEFIIKKERIKLKPHYTQTTLKVIHIQTGESRLIHHFKYLDWLETGVPDVKTFLDFMIAVNRKDQQYFRKVVQVNQLLPGPIIVHGNKGIGRTAAYCVADICMYQLVHTASISVPTAVIKVRQQRRFSIQTPNHYIFVNNVIVHFLVTLRSNITMFTELRSHLMKSDLDNMFKS</sequence>
<dbReference type="PANTHER" id="PTHR19134:SF449">
    <property type="entry name" value="TYROSINE-PROTEIN PHOSPHATASE 1"/>
    <property type="match status" value="1"/>
</dbReference>
<name>B7S8N1_9HYME</name>
<proteinExistence type="predicted"/>
<dbReference type="Gene3D" id="3.90.190.10">
    <property type="entry name" value="Protein tyrosine phosphatase superfamily"/>
    <property type="match status" value="1"/>
</dbReference>
<protein>
    <submittedName>
        <fullName evidence="3">Protein tyrosine phosphatase</fullName>
    </submittedName>
</protein>
<dbReference type="SMART" id="SM00194">
    <property type="entry name" value="PTPc"/>
    <property type="match status" value="1"/>
</dbReference>